<feature type="region of interest" description="Disordered" evidence="8">
    <location>
        <begin position="1079"/>
        <end position="1105"/>
    </location>
</feature>
<dbReference type="Gene3D" id="3.30.70.1430">
    <property type="entry name" value="Multidrug efflux transporter AcrB pore domain"/>
    <property type="match status" value="2"/>
</dbReference>
<feature type="transmembrane region" description="Helical" evidence="9">
    <location>
        <begin position="478"/>
        <end position="504"/>
    </location>
</feature>
<dbReference type="Proteomes" id="UP000231962">
    <property type="component" value="Unassembled WGS sequence"/>
</dbReference>
<evidence type="ECO:0000256" key="4">
    <source>
        <dbReference type="ARBA" id="ARBA00022475"/>
    </source>
</evidence>
<evidence type="ECO:0000313" key="11">
    <source>
        <dbReference type="EMBL" id="PJZ73283.1"/>
    </source>
</evidence>
<keyword evidence="5 9" id="KW-0812">Transmembrane</keyword>
<feature type="transmembrane region" description="Helical" evidence="9">
    <location>
        <begin position="1019"/>
        <end position="1045"/>
    </location>
</feature>
<evidence type="ECO:0000313" key="12">
    <source>
        <dbReference type="Proteomes" id="UP000231962"/>
    </source>
</evidence>
<feature type="transmembrane region" description="Helical" evidence="9">
    <location>
        <begin position="544"/>
        <end position="563"/>
    </location>
</feature>
<dbReference type="GO" id="GO:0008324">
    <property type="term" value="F:monoatomic cation transmembrane transporter activity"/>
    <property type="evidence" value="ECO:0007669"/>
    <property type="project" value="InterPro"/>
</dbReference>
<proteinExistence type="inferred from homology"/>
<comment type="similarity">
    <text evidence="2">Belongs to the resistance-nodulation-cell division (RND) (TC 2.A.6) family.</text>
</comment>
<reference evidence="12 13" key="1">
    <citation type="submission" date="2017-07" db="EMBL/GenBank/DDBJ databases">
        <title>Leptospira spp. isolated from tropical soils.</title>
        <authorList>
            <person name="Thibeaux R."/>
            <person name="Iraola G."/>
            <person name="Ferres I."/>
            <person name="Bierque E."/>
            <person name="Girault D."/>
            <person name="Soupe-Gilbert M.-E."/>
            <person name="Picardeau M."/>
            <person name="Goarant C."/>
        </authorList>
    </citation>
    <scope>NUCLEOTIDE SEQUENCE [LARGE SCALE GENOMIC DNA]</scope>
    <source>
        <strain evidence="11 13">FH1-B-B1</strain>
        <strain evidence="10 12">FH1-B-C1</strain>
    </source>
</reference>
<evidence type="ECO:0000256" key="3">
    <source>
        <dbReference type="ARBA" id="ARBA00022448"/>
    </source>
</evidence>
<keyword evidence="3" id="KW-0813">Transport</keyword>
<dbReference type="EMBL" id="NPDY01000005">
    <property type="protein sequence ID" value="PJZ70095.1"/>
    <property type="molecule type" value="Genomic_DNA"/>
</dbReference>
<evidence type="ECO:0000256" key="5">
    <source>
        <dbReference type="ARBA" id="ARBA00022692"/>
    </source>
</evidence>
<feature type="transmembrane region" description="Helical" evidence="9">
    <location>
        <begin position="888"/>
        <end position="907"/>
    </location>
</feature>
<dbReference type="Gene3D" id="3.30.2090.10">
    <property type="entry name" value="Multidrug efflux transporter AcrB TolC docking domain, DN and DC subdomains"/>
    <property type="match status" value="2"/>
</dbReference>
<keyword evidence="6 9" id="KW-1133">Transmembrane helix</keyword>
<evidence type="ECO:0000313" key="13">
    <source>
        <dbReference type="Proteomes" id="UP000231990"/>
    </source>
</evidence>
<comment type="caution">
    <text evidence="11">The sequence shown here is derived from an EMBL/GenBank/DDBJ whole genome shotgun (WGS) entry which is preliminary data.</text>
</comment>
<dbReference type="Proteomes" id="UP000231990">
    <property type="component" value="Unassembled WGS sequence"/>
</dbReference>
<dbReference type="Gene3D" id="3.30.70.1320">
    <property type="entry name" value="Multidrug efflux transporter AcrB pore domain like"/>
    <property type="match status" value="1"/>
</dbReference>
<dbReference type="GO" id="GO:0042910">
    <property type="term" value="F:xenobiotic transmembrane transporter activity"/>
    <property type="evidence" value="ECO:0007669"/>
    <property type="project" value="TreeGrafter"/>
</dbReference>
<organism evidence="11 13">
    <name type="scientific">Leptospira perolatii</name>
    <dbReference type="NCBI Taxonomy" id="2023191"/>
    <lineage>
        <taxon>Bacteria</taxon>
        <taxon>Pseudomonadati</taxon>
        <taxon>Spirochaetota</taxon>
        <taxon>Spirochaetia</taxon>
        <taxon>Leptospirales</taxon>
        <taxon>Leptospiraceae</taxon>
        <taxon>Leptospira</taxon>
    </lineage>
</organism>
<name>A0A2M9ZMW4_9LEPT</name>
<feature type="transmembrane region" description="Helical" evidence="9">
    <location>
        <begin position="944"/>
        <end position="964"/>
    </location>
</feature>
<keyword evidence="7 9" id="KW-0472">Membrane</keyword>
<evidence type="ECO:0000256" key="7">
    <source>
        <dbReference type="ARBA" id="ARBA00023136"/>
    </source>
</evidence>
<evidence type="ECO:0000256" key="2">
    <source>
        <dbReference type="ARBA" id="ARBA00010942"/>
    </source>
</evidence>
<dbReference type="PANTHER" id="PTHR32063">
    <property type="match status" value="1"/>
</dbReference>
<dbReference type="RefSeq" id="WP_100713431.1">
    <property type="nucleotide sequence ID" value="NZ_NPDY01000005.1"/>
</dbReference>
<dbReference type="InterPro" id="IPR027463">
    <property type="entry name" value="AcrB_DN_DC_subdom"/>
</dbReference>
<feature type="transmembrane region" description="Helical" evidence="9">
    <location>
        <begin position="12"/>
        <end position="32"/>
    </location>
</feature>
<dbReference type="EMBL" id="NPDZ01000005">
    <property type="protein sequence ID" value="PJZ73283.1"/>
    <property type="molecule type" value="Genomic_DNA"/>
</dbReference>
<evidence type="ECO:0000256" key="6">
    <source>
        <dbReference type="ARBA" id="ARBA00022989"/>
    </source>
</evidence>
<dbReference type="SUPFAM" id="SSF82693">
    <property type="entry name" value="Multidrug efflux transporter AcrB pore domain, PN1, PN2, PC1 and PC2 subdomains"/>
    <property type="match status" value="3"/>
</dbReference>
<dbReference type="SUPFAM" id="SSF82714">
    <property type="entry name" value="Multidrug efflux transporter AcrB TolC docking domain, DN and DC subdomains"/>
    <property type="match status" value="2"/>
</dbReference>
<gene>
    <name evidence="10" type="ORF">CH360_07660</name>
    <name evidence="11" type="ORF">CH373_09915</name>
</gene>
<protein>
    <submittedName>
        <fullName evidence="11">CusA/CzcA family heavy metal efflux RND transporter</fullName>
    </submittedName>
</protein>
<dbReference type="PANTHER" id="PTHR32063:SF17">
    <property type="entry name" value="CATION EFFLUX SYSTEM PROTEIN"/>
    <property type="match status" value="1"/>
</dbReference>
<sequence length="1105" mass="122588">MIKSLIFGVLQFRVATLASAVVAVLFGIWAWIDIRKEAYSDIADTQVRVVAKFPGKAAVEVEERVTLPIERVLNAIPRVLVRRSRTINGLVVFQFVFEDGTDDYFARTRLLEKVKEADIPPDVEPQLAPMSSPVGEIYRYVLESSENHTPMEIRTVQDWIVVPRMLQIPGIADVVTFGGLPKQFHVVTSPDKLIRYKLTIDDVIQSIQSNNLNTGGNILRQGEQGFPIRSLGAIRTQEDIENIVVKTMNGVPVYVRDLGSVEISHPVPSGVLGYTFQNDQEGLIDVDSSVQGLVAMRRWGDPNEMGDRIRAKVKEINENYLPSGFKIRNTYDRTDLVNYTLRTIGKTLIEGVMVVSLVLIFFIGSVKASMVVVATIPFAMLFAFSLMNLTGIPASLLSLGAIDFGIIVDGAVIMVENIMRRYRDASSSDKHRGILRFTAEASSEVGTEILFSILIIIMAYIPIFSFERIEGRLFKPMAFTISFAIFGALVFALTVIPVMMSYIYRNYFESANPGPIEWHNPFYHWLEKKYSGLIQYIVERSKKVIIFSFSIVGVLLVAGGLRLGTEFLPEMDEGGFNLRIFFPVGISLQESRKFIPKIRELISKNEQVSVVLSQFGRNDDGTDPLPSNRLEVLVGLKDYDDWKERITKQQLLLRMKNDLEAGIPGARISFSQPIMDNLSEAIMGTIADLAVFVSGNDLKIMRSIANEVLDLVSEMKGASEFGIEQEADSPQLTVRINREAAARFGINVSDIQGMVEAAIGMKRISTLYEGPSDIPPKTPARFGIVVRFAKEYRSSVKALENMPVISPKGERIPLSQLAEITLEDGPTMIFRQQGRRAVTVRTNIRGRDQGGFVAELRKKVSEKVKLPEGYKIEYGGQYENLARVGTRLAIVIPLTIAIIFGILYLLYRNFKYVSVALACIPLSLVGGIYALLFRGYYFNVSSGVGFISLFGIATMAGVLFVSRTNTILAEDPNISVKNAVSKAAIIQLRPMLMTMLLALLGLIPATLASGVGSDVQRPLATVIVGGLFSAMILVLTILPSLYLLVVGERTVGGVIWSKELPENYSRYLETSLSDIGDLDEALPVEPPRKNGKRKTPVNGKKERKK</sequence>
<feature type="compositionally biased region" description="Basic residues" evidence="8">
    <location>
        <begin position="1089"/>
        <end position="1105"/>
    </location>
</feature>
<comment type="subcellular location">
    <subcellularLocation>
        <location evidence="1">Cell membrane</location>
        <topology evidence="1">Multi-pass membrane protein</topology>
    </subcellularLocation>
</comment>
<evidence type="ECO:0000313" key="10">
    <source>
        <dbReference type="EMBL" id="PJZ70095.1"/>
    </source>
</evidence>
<feature type="transmembrane region" description="Helical" evidence="9">
    <location>
        <begin position="913"/>
        <end position="932"/>
    </location>
</feature>
<feature type="transmembrane region" description="Helical" evidence="9">
    <location>
        <begin position="984"/>
        <end position="1007"/>
    </location>
</feature>
<accession>A0A2M9ZMW4</accession>
<dbReference type="GO" id="GO:0005886">
    <property type="term" value="C:plasma membrane"/>
    <property type="evidence" value="ECO:0007669"/>
    <property type="project" value="UniProtKB-SubCell"/>
</dbReference>
<feature type="transmembrane region" description="Helical" evidence="9">
    <location>
        <begin position="449"/>
        <end position="466"/>
    </location>
</feature>
<dbReference type="OrthoDB" id="9757876at2"/>
<dbReference type="Gene3D" id="1.20.1640.10">
    <property type="entry name" value="Multidrug efflux transporter AcrB transmembrane domain"/>
    <property type="match status" value="2"/>
</dbReference>
<dbReference type="SUPFAM" id="SSF82866">
    <property type="entry name" value="Multidrug efflux transporter AcrB transmembrane domain"/>
    <property type="match status" value="2"/>
</dbReference>
<dbReference type="AlphaFoldDB" id="A0A2M9ZMW4"/>
<dbReference type="InterPro" id="IPR004763">
    <property type="entry name" value="CusA-like"/>
</dbReference>
<dbReference type="Pfam" id="PF00873">
    <property type="entry name" value="ACR_tran"/>
    <property type="match status" value="1"/>
</dbReference>
<dbReference type="Gene3D" id="3.30.70.1440">
    <property type="entry name" value="Multidrug efflux transporter AcrB pore domain"/>
    <property type="match status" value="1"/>
</dbReference>
<evidence type="ECO:0000256" key="9">
    <source>
        <dbReference type="SAM" id="Phobius"/>
    </source>
</evidence>
<keyword evidence="4" id="KW-1003">Cell membrane</keyword>
<dbReference type="PRINTS" id="PR00702">
    <property type="entry name" value="ACRIFLAVINRP"/>
</dbReference>
<dbReference type="NCBIfam" id="TIGR00914">
    <property type="entry name" value="2A0601"/>
    <property type="match status" value="1"/>
</dbReference>
<evidence type="ECO:0000256" key="8">
    <source>
        <dbReference type="SAM" id="MobiDB-lite"/>
    </source>
</evidence>
<keyword evidence="12" id="KW-1185">Reference proteome</keyword>
<dbReference type="InterPro" id="IPR001036">
    <property type="entry name" value="Acrflvin-R"/>
</dbReference>
<feature type="transmembrane region" description="Helical" evidence="9">
    <location>
        <begin position="396"/>
        <end position="415"/>
    </location>
</feature>
<evidence type="ECO:0000256" key="1">
    <source>
        <dbReference type="ARBA" id="ARBA00004651"/>
    </source>
</evidence>